<reference evidence="2" key="1">
    <citation type="submission" date="2014-09" db="EMBL/GenBank/DDBJ databases">
        <authorList>
            <person name="Magalhaes I.L.F."/>
            <person name="Oliveira U."/>
            <person name="Santos F.R."/>
            <person name="Vidigal T.H.D.A."/>
            <person name="Brescovit A.D."/>
            <person name="Santos A.J."/>
        </authorList>
    </citation>
    <scope>NUCLEOTIDE SEQUENCE</scope>
    <source>
        <tissue evidence="2">Shoot tissue taken approximately 20 cm above the soil surface</tissue>
    </source>
</reference>
<accession>A0A0A9BJ05</accession>
<sequence length="23" mass="2662">MEERGERSQRQQMTLPTPISLSS</sequence>
<name>A0A0A9BJ05_ARUDO</name>
<feature type="region of interest" description="Disordered" evidence="1">
    <location>
        <begin position="1"/>
        <end position="23"/>
    </location>
</feature>
<evidence type="ECO:0000256" key="1">
    <source>
        <dbReference type="SAM" id="MobiDB-lite"/>
    </source>
</evidence>
<dbReference type="AlphaFoldDB" id="A0A0A9BJ05"/>
<organism evidence="2">
    <name type="scientific">Arundo donax</name>
    <name type="common">Giant reed</name>
    <name type="synonym">Donax arundinaceus</name>
    <dbReference type="NCBI Taxonomy" id="35708"/>
    <lineage>
        <taxon>Eukaryota</taxon>
        <taxon>Viridiplantae</taxon>
        <taxon>Streptophyta</taxon>
        <taxon>Embryophyta</taxon>
        <taxon>Tracheophyta</taxon>
        <taxon>Spermatophyta</taxon>
        <taxon>Magnoliopsida</taxon>
        <taxon>Liliopsida</taxon>
        <taxon>Poales</taxon>
        <taxon>Poaceae</taxon>
        <taxon>PACMAD clade</taxon>
        <taxon>Arundinoideae</taxon>
        <taxon>Arundineae</taxon>
        <taxon>Arundo</taxon>
    </lineage>
</organism>
<reference evidence="2" key="2">
    <citation type="journal article" date="2015" name="Data Brief">
        <title>Shoot transcriptome of the giant reed, Arundo donax.</title>
        <authorList>
            <person name="Barrero R.A."/>
            <person name="Guerrero F.D."/>
            <person name="Moolhuijzen P."/>
            <person name="Goolsby J.A."/>
            <person name="Tidwell J."/>
            <person name="Bellgard S.E."/>
            <person name="Bellgard M.I."/>
        </authorList>
    </citation>
    <scope>NUCLEOTIDE SEQUENCE</scope>
    <source>
        <tissue evidence="2">Shoot tissue taken approximately 20 cm above the soil surface</tissue>
    </source>
</reference>
<dbReference type="EMBL" id="GBRH01234524">
    <property type="protein sequence ID" value="JAD63371.1"/>
    <property type="molecule type" value="Transcribed_RNA"/>
</dbReference>
<protein>
    <submittedName>
        <fullName evidence="2">Uncharacterized protein</fullName>
    </submittedName>
</protein>
<evidence type="ECO:0000313" key="2">
    <source>
        <dbReference type="EMBL" id="JAD63371.1"/>
    </source>
</evidence>
<proteinExistence type="predicted"/>
<feature type="compositionally biased region" description="Polar residues" evidence="1">
    <location>
        <begin position="10"/>
        <end position="23"/>
    </location>
</feature>